<feature type="region of interest" description="Disordered" evidence="1">
    <location>
        <begin position="48"/>
        <end position="121"/>
    </location>
</feature>
<dbReference type="AlphaFoldDB" id="A0A7R9WXL6"/>
<dbReference type="EMBL" id="HBEF01015154">
    <property type="protein sequence ID" value="CAD8337364.1"/>
    <property type="molecule type" value="Transcribed_RNA"/>
</dbReference>
<evidence type="ECO:0000256" key="1">
    <source>
        <dbReference type="SAM" id="MobiDB-lite"/>
    </source>
</evidence>
<gene>
    <name evidence="2" type="ORF">CAUS1442_LOCUS9492</name>
</gene>
<protein>
    <submittedName>
        <fullName evidence="2">Uncharacterized protein</fullName>
    </submittedName>
</protein>
<name>A0A7R9WXL6_9STRA</name>
<sequence length="246" mass="26338">MHVRIPCTGLIITESSWISLLPDTALEVRAMLEAHNQRIISNDQYNPQSAFLPVRDDDDLRDATTRKPSEQQQENVAQGESVEAPPAAAVAASTDPRPTIPAGGNAGATVTATTTPPTESSTATTLAELKTLPLPANFVGEVGIVNTFPPIDDGAEHLCRRSGDDFEYSFGVWLADATAVLNVLVVGSRGESLFGMSASDVMKNPRSAGRNIVGDSSMWRASIQAVKSKGKEFFVLRSISRRTEDV</sequence>
<organism evidence="2">
    <name type="scientific">Craspedostauros australis</name>
    <dbReference type="NCBI Taxonomy" id="1486917"/>
    <lineage>
        <taxon>Eukaryota</taxon>
        <taxon>Sar</taxon>
        <taxon>Stramenopiles</taxon>
        <taxon>Ochrophyta</taxon>
        <taxon>Bacillariophyta</taxon>
        <taxon>Bacillariophyceae</taxon>
        <taxon>Bacillariophycidae</taxon>
        <taxon>Naviculales</taxon>
        <taxon>Naviculaceae</taxon>
        <taxon>Craspedostauros</taxon>
    </lineage>
</organism>
<reference evidence="2" key="1">
    <citation type="submission" date="2021-01" db="EMBL/GenBank/DDBJ databases">
        <authorList>
            <person name="Corre E."/>
            <person name="Pelletier E."/>
            <person name="Niang G."/>
            <person name="Scheremetjew M."/>
            <person name="Finn R."/>
            <person name="Kale V."/>
            <person name="Holt S."/>
            <person name="Cochrane G."/>
            <person name="Meng A."/>
            <person name="Brown T."/>
            <person name="Cohen L."/>
        </authorList>
    </citation>
    <scope>NUCLEOTIDE SEQUENCE</scope>
    <source>
        <strain evidence="2">CCMP3328</strain>
    </source>
</reference>
<proteinExistence type="predicted"/>
<feature type="compositionally biased region" description="Low complexity" evidence="1">
    <location>
        <begin position="108"/>
        <end position="121"/>
    </location>
</feature>
<feature type="compositionally biased region" description="Low complexity" evidence="1">
    <location>
        <begin position="80"/>
        <end position="93"/>
    </location>
</feature>
<accession>A0A7R9WXL6</accession>
<evidence type="ECO:0000313" key="2">
    <source>
        <dbReference type="EMBL" id="CAD8337364.1"/>
    </source>
</evidence>